<feature type="region of interest" description="Disordered" evidence="2">
    <location>
        <begin position="114"/>
        <end position="137"/>
    </location>
</feature>
<gene>
    <name evidence="5" type="ORF">FSB_LOCUS14812</name>
</gene>
<organism evidence="5">
    <name type="scientific">Fagus sylvatica</name>
    <name type="common">Beechnut</name>
    <dbReference type="NCBI Taxonomy" id="28930"/>
    <lineage>
        <taxon>Eukaryota</taxon>
        <taxon>Viridiplantae</taxon>
        <taxon>Streptophyta</taxon>
        <taxon>Embryophyta</taxon>
        <taxon>Tracheophyta</taxon>
        <taxon>Spermatophyta</taxon>
        <taxon>Magnoliopsida</taxon>
        <taxon>eudicotyledons</taxon>
        <taxon>Gunneridae</taxon>
        <taxon>Pentapetalae</taxon>
        <taxon>rosids</taxon>
        <taxon>fabids</taxon>
        <taxon>Fagales</taxon>
        <taxon>Fagaceae</taxon>
        <taxon>Fagus</taxon>
    </lineage>
</organism>
<evidence type="ECO:0000256" key="2">
    <source>
        <dbReference type="SAM" id="MobiDB-lite"/>
    </source>
</evidence>
<dbReference type="Pfam" id="PF13966">
    <property type="entry name" value="zf-RVT"/>
    <property type="match status" value="1"/>
</dbReference>
<accession>A0A2N9FIT3</accession>
<dbReference type="InterPro" id="IPR026960">
    <property type="entry name" value="RVT-Znf"/>
</dbReference>
<evidence type="ECO:0008006" key="6">
    <source>
        <dbReference type="Google" id="ProtNLM"/>
    </source>
</evidence>
<dbReference type="EMBL" id="OIVN01000887">
    <property type="protein sequence ID" value="SPC86930.1"/>
    <property type="molecule type" value="Genomic_DNA"/>
</dbReference>
<protein>
    <recommendedName>
        <fullName evidence="6">CCHC-type domain-containing protein</fullName>
    </recommendedName>
</protein>
<name>A0A2N9FIT3_FAGSY</name>
<evidence type="ECO:0000259" key="3">
    <source>
        <dbReference type="Pfam" id="PF13966"/>
    </source>
</evidence>
<feature type="region of interest" description="Disordered" evidence="2">
    <location>
        <begin position="277"/>
        <end position="318"/>
    </location>
</feature>
<sequence>MRIRVRMNPWLPLIAGFMLRLDDGSRVWIQCRYERIHKVCTKCGMIGHTRTQCTYLMADVEQLLHRQRQRIQDELHVQYGFDPLEPHFVNELRAFYNRPQRWSTQIRFGPLSKDTGYRHRQHQQGGPSPPQPTMQNETTEQCTTLVAQLEVYVDTEPNPDDSLEQRMNNAGFNFEAGDSSRTTQAPREEDALELHLAQFHLETTESLTWLNQTHTTLPNQTILINPRTNNLAPKIHFDPPNSPGPPLQTCLTATSPLMQPTHNTWPISNNPGPMVHDHPNPPDTRPIHTPSSPLSPKHTLPIASPPKIPPTSLHPTTRKRIRKEFGRLGRNIRHRLFCGLFQRELTGKQDSVDEDSVMGLEEASPPYIATSTPQNRRFIHSQITNMQSEVFTVTFLYGHPNLAQRHLIWNELQTFGRQICQKWVCIGDFNQVLHESDKLTFKDNTMVGNLQLQQVLLAFCLIPIDSKGLPFTWMNKRQGDEFAMEKLDLAFANTEWLDHFPHSVVRNLPIIKSDHGPIILDTDYPQQFRHRPFRFEWMWTTHPDCTPLINSAWSKNHAGSYAYILGKKLASVRDEFRRWNKEVFGKVEREIEKKKEELKCIQENINSVDDVRREKEIQLQLNCLQIPKLTAQQRCTLEQPVDDAEIIQAIQQLGPLKAPGPNGIPAAFYQKFWPTVQHEILNMGWKAKLLSQAGRLTLINSVLNSISIYTFSVFKVPETVCKKLDSLINAFWWGHDSSRKKMHMTNWETITKPKNQGGLGIKKFGPMNKALLTKQYWRIRNNPNLLLSKTLKSKYCPNGDLHSHKPNQKASWIWRTIMCQDNPKLSQASWRVGRGHNIPINHPAWYKFKSTAPPLVQNQITTVADLIDQQNARWNTNLVTQLYDKQDSDQILSIILPVVKKAYEILTHNPNVSRPPSTINTHPNVWKHLWKIKLPQKILTFTWKILNHAIPVKAELNCRGVHCDMACLLCNNAIETQDHLFLHCDLARAVWFGAEIPILHLTQAATTVDVWVMDLLKQPTATHNENSNLQKILTLLWCIWFHRNQIMFEGKQPNPLEIVLTSNSLSNRFLQHFSNTARNTGGAGHKAQAARWTADTNWQALITIAGGAIKHSTRQGIAYMGKLRDGQVIFVGCKTTTTQNSKVARLLVIRESILTATKLGFQRLIIFTEDRDIEQMWGCNHLSRWWLTSLSRTLRTSNINTISV</sequence>
<dbReference type="Pfam" id="PF14392">
    <property type="entry name" value="zf-CCHC_4"/>
    <property type="match status" value="1"/>
</dbReference>
<dbReference type="PANTHER" id="PTHR33116:SF86">
    <property type="entry name" value="REVERSE TRANSCRIPTASE DOMAIN-CONTAINING PROTEIN"/>
    <property type="match status" value="1"/>
</dbReference>
<reference evidence="5" key="1">
    <citation type="submission" date="2018-02" db="EMBL/GenBank/DDBJ databases">
        <authorList>
            <person name="Cohen D.B."/>
            <person name="Kent A.D."/>
        </authorList>
    </citation>
    <scope>NUCLEOTIDE SEQUENCE</scope>
</reference>
<feature type="domain" description="Reverse transcriptase zinc-binding" evidence="3">
    <location>
        <begin position="899"/>
        <end position="991"/>
    </location>
</feature>
<keyword evidence="1" id="KW-0175">Coiled coil</keyword>
<dbReference type="Gene3D" id="3.60.10.10">
    <property type="entry name" value="Endonuclease/exonuclease/phosphatase"/>
    <property type="match status" value="1"/>
</dbReference>
<dbReference type="InterPro" id="IPR036691">
    <property type="entry name" value="Endo/exonu/phosph_ase_sf"/>
</dbReference>
<evidence type="ECO:0000256" key="1">
    <source>
        <dbReference type="SAM" id="Coils"/>
    </source>
</evidence>
<proteinExistence type="predicted"/>
<dbReference type="PANTHER" id="PTHR33116">
    <property type="entry name" value="REVERSE TRANSCRIPTASE ZINC-BINDING DOMAIN-CONTAINING PROTEIN-RELATED-RELATED"/>
    <property type="match status" value="1"/>
</dbReference>
<feature type="coiled-coil region" evidence="1">
    <location>
        <begin position="584"/>
        <end position="611"/>
    </location>
</feature>
<dbReference type="AlphaFoldDB" id="A0A2N9FIT3"/>
<feature type="domain" description="Zinc knuckle CX2CX4HX4C" evidence="4">
    <location>
        <begin position="13"/>
        <end position="55"/>
    </location>
</feature>
<dbReference type="InterPro" id="IPR025836">
    <property type="entry name" value="Zn_knuckle_CX2CX4HX4C"/>
</dbReference>
<dbReference type="SUPFAM" id="SSF56219">
    <property type="entry name" value="DNase I-like"/>
    <property type="match status" value="1"/>
</dbReference>
<evidence type="ECO:0000313" key="5">
    <source>
        <dbReference type="EMBL" id="SPC86930.1"/>
    </source>
</evidence>
<evidence type="ECO:0000259" key="4">
    <source>
        <dbReference type="Pfam" id="PF14392"/>
    </source>
</evidence>